<evidence type="ECO:0000256" key="4">
    <source>
        <dbReference type="ARBA" id="ARBA00022729"/>
    </source>
</evidence>
<reference evidence="9 10" key="1">
    <citation type="submission" date="2019-02" db="EMBL/GenBank/DDBJ databases">
        <title>Deep-cultivation of Planctomycetes and their phenomic and genomic characterization uncovers novel biology.</title>
        <authorList>
            <person name="Wiegand S."/>
            <person name="Jogler M."/>
            <person name="Boedeker C."/>
            <person name="Pinto D."/>
            <person name="Vollmers J."/>
            <person name="Rivas-Marin E."/>
            <person name="Kohn T."/>
            <person name="Peeters S.H."/>
            <person name="Heuer A."/>
            <person name="Rast P."/>
            <person name="Oberbeckmann S."/>
            <person name="Bunk B."/>
            <person name="Jeske O."/>
            <person name="Meyerdierks A."/>
            <person name="Storesund J.E."/>
            <person name="Kallscheuer N."/>
            <person name="Luecker S."/>
            <person name="Lage O.M."/>
            <person name="Pohl T."/>
            <person name="Merkel B.J."/>
            <person name="Hornburger P."/>
            <person name="Mueller R.-W."/>
            <person name="Bruemmer F."/>
            <person name="Labrenz M."/>
            <person name="Spormann A.M."/>
            <person name="Op den Camp H."/>
            <person name="Overmann J."/>
            <person name="Amann R."/>
            <person name="Jetten M.S.M."/>
            <person name="Mascher T."/>
            <person name="Medema M.H."/>
            <person name="Devos D.P."/>
            <person name="Kaster A.-K."/>
            <person name="Ovreas L."/>
            <person name="Rohde M."/>
            <person name="Galperin M.Y."/>
            <person name="Jogler C."/>
        </authorList>
    </citation>
    <scope>NUCLEOTIDE SEQUENCE [LARGE SCALE GENOMIC DNA]</scope>
    <source>
        <strain evidence="9 10">SV_7m_r</strain>
    </source>
</reference>
<keyword evidence="10" id="KW-1185">Reference proteome</keyword>
<organism evidence="9 10">
    <name type="scientific">Stieleria bergensis</name>
    <dbReference type="NCBI Taxonomy" id="2528025"/>
    <lineage>
        <taxon>Bacteria</taxon>
        <taxon>Pseudomonadati</taxon>
        <taxon>Planctomycetota</taxon>
        <taxon>Planctomycetia</taxon>
        <taxon>Pirellulales</taxon>
        <taxon>Pirellulaceae</taxon>
        <taxon>Stieleria</taxon>
    </lineage>
</organism>
<dbReference type="Gene3D" id="3.40.50.1820">
    <property type="entry name" value="alpha/beta hydrolase"/>
    <property type="match status" value="1"/>
</dbReference>
<evidence type="ECO:0000256" key="1">
    <source>
        <dbReference type="ARBA" id="ARBA00004613"/>
    </source>
</evidence>
<keyword evidence="5" id="KW-0378">Hydrolase</keyword>
<dbReference type="GO" id="GO:0045493">
    <property type="term" value="P:xylan catabolic process"/>
    <property type="evidence" value="ECO:0007669"/>
    <property type="project" value="UniProtKB-KW"/>
</dbReference>
<dbReference type="OrthoDB" id="9764953at2"/>
<dbReference type="SUPFAM" id="SSF53474">
    <property type="entry name" value="alpha/beta-Hydrolases"/>
    <property type="match status" value="1"/>
</dbReference>
<dbReference type="AlphaFoldDB" id="A0A517SZQ1"/>
<keyword evidence="4 8" id="KW-0732">Signal</keyword>
<feature type="chain" id="PRO_5021703648" description="Alpha/beta hydrolase family protein" evidence="8">
    <location>
        <begin position="26"/>
        <end position="301"/>
    </location>
</feature>
<dbReference type="Proteomes" id="UP000315003">
    <property type="component" value="Chromosome"/>
</dbReference>
<evidence type="ECO:0000256" key="8">
    <source>
        <dbReference type="SAM" id="SignalP"/>
    </source>
</evidence>
<feature type="signal peptide" evidence="8">
    <location>
        <begin position="1"/>
        <end position="25"/>
    </location>
</feature>
<protein>
    <recommendedName>
        <fullName evidence="11">Alpha/beta hydrolase family protein</fullName>
    </recommendedName>
</protein>
<comment type="subcellular location">
    <subcellularLocation>
        <location evidence="1">Secreted</location>
    </subcellularLocation>
</comment>
<proteinExistence type="predicted"/>
<accession>A0A517SZQ1</accession>
<dbReference type="EMBL" id="CP036272">
    <property type="protein sequence ID" value="QDT61629.1"/>
    <property type="molecule type" value="Genomic_DNA"/>
</dbReference>
<evidence type="ECO:0008006" key="11">
    <source>
        <dbReference type="Google" id="ProtNLM"/>
    </source>
</evidence>
<dbReference type="InterPro" id="IPR029058">
    <property type="entry name" value="AB_hydrolase_fold"/>
</dbReference>
<dbReference type="GO" id="GO:0030600">
    <property type="term" value="F:feruloyl esterase activity"/>
    <property type="evidence" value="ECO:0007669"/>
    <property type="project" value="InterPro"/>
</dbReference>
<name>A0A517SZQ1_9BACT</name>
<dbReference type="GO" id="GO:0005576">
    <property type="term" value="C:extracellular region"/>
    <property type="evidence" value="ECO:0007669"/>
    <property type="project" value="UniProtKB-SubCell"/>
</dbReference>
<keyword evidence="7" id="KW-0624">Polysaccharide degradation</keyword>
<evidence type="ECO:0000256" key="7">
    <source>
        <dbReference type="ARBA" id="ARBA00023326"/>
    </source>
</evidence>
<evidence type="ECO:0000256" key="3">
    <source>
        <dbReference type="ARBA" id="ARBA00022651"/>
    </source>
</evidence>
<dbReference type="PANTHER" id="PTHR38050">
    <property type="match status" value="1"/>
</dbReference>
<keyword evidence="6" id="KW-0119">Carbohydrate metabolism</keyword>
<evidence type="ECO:0000256" key="5">
    <source>
        <dbReference type="ARBA" id="ARBA00022801"/>
    </source>
</evidence>
<dbReference type="InterPro" id="IPR043595">
    <property type="entry name" value="FaeB/C/D"/>
</dbReference>
<keyword evidence="2" id="KW-0964">Secreted</keyword>
<dbReference type="PANTHER" id="PTHR38050:SF2">
    <property type="entry name" value="FERULOYL ESTERASE C-RELATED"/>
    <property type="match status" value="1"/>
</dbReference>
<evidence type="ECO:0000256" key="6">
    <source>
        <dbReference type="ARBA" id="ARBA00023277"/>
    </source>
</evidence>
<dbReference type="RefSeq" id="WP_145275816.1">
    <property type="nucleotide sequence ID" value="NZ_CP036272.1"/>
</dbReference>
<evidence type="ECO:0000256" key="2">
    <source>
        <dbReference type="ARBA" id="ARBA00022525"/>
    </source>
</evidence>
<gene>
    <name evidence="9" type="ORF">SV7mr_41680</name>
</gene>
<sequence precursor="true">MQRTTAFLRLAATGLLLSIATLSSAADLESGTHLIKQSWSQESNYPRPYFVHLPQLAKSKPLPVLVFLHGNGGNAEGAMRGFVNKHPKIAQQYLLVFPEGYQKSWNIVSERSRADDISFVEAVVRAVVSHDNASNEKVSLLGVSNGAALVNAFMIESDLSVVHNCITAVSPLNAYQFDGKHFRARGKDNAYRQQVKPQLGRRLLNISGTQDHLVPYLGGPSPVIPAKDGKLTFVDAEESTYLWAKAMGYQGRKFNSATSQDASVEVFSYLNGDVVHFKVNGEGHGAFRAIDQEKLLQFLRH</sequence>
<evidence type="ECO:0000313" key="10">
    <source>
        <dbReference type="Proteomes" id="UP000315003"/>
    </source>
</evidence>
<keyword evidence="3" id="KW-0858">Xylan degradation</keyword>
<evidence type="ECO:0000313" key="9">
    <source>
        <dbReference type="EMBL" id="QDT61629.1"/>
    </source>
</evidence>